<sequence length="162" mass="19040">MTKNEVIEFINKKKPKYTTYLTGLSKEQKWALIDEWHKAFDNVPSQSVEEAFARHEEVSRFFPYVSELERYMNVSEGSANDNSFSQRWYSHFPQKGEIIYNDRDVEWATFEDWNNLPEDLAKRMRFVPDNSDPERLELLKDVQTMQLEVFGQSSVDDAIGGA</sequence>
<evidence type="ECO:0000313" key="1">
    <source>
        <dbReference type="EMBL" id="RNM30681.1"/>
    </source>
</evidence>
<proteinExistence type="predicted"/>
<name>A0A3N0I0X8_9FIRM</name>
<dbReference type="Proteomes" id="UP000276568">
    <property type="component" value="Unassembled WGS sequence"/>
</dbReference>
<keyword evidence="2" id="KW-1185">Reference proteome</keyword>
<comment type="caution">
    <text evidence="1">The sequence shown here is derived from an EMBL/GenBank/DDBJ whole genome shotgun (WGS) entry which is preliminary data.</text>
</comment>
<reference evidence="1 2" key="1">
    <citation type="submission" date="2018-11" db="EMBL/GenBank/DDBJ databases">
        <title>Clostridium sp. nov., a member of the family Erysipelotrichaceae isolated from pig faeces.</title>
        <authorList>
            <person name="Chang Y.-H."/>
        </authorList>
    </citation>
    <scope>NUCLEOTIDE SEQUENCE [LARGE SCALE GENOMIC DNA]</scope>
    <source>
        <strain evidence="1 2">YH-panp20</strain>
    </source>
</reference>
<gene>
    <name evidence="1" type="ORF">EDX97_07835</name>
</gene>
<dbReference type="EMBL" id="RJQC01000002">
    <property type="protein sequence ID" value="RNM30681.1"/>
    <property type="molecule type" value="Genomic_DNA"/>
</dbReference>
<dbReference type="RefSeq" id="WP_128520588.1">
    <property type="nucleotide sequence ID" value="NZ_RJQC01000002.1"/>
</dbReference>
<protein>
    <recommendedName>
        <fullName evidence="3">Replicative helicase inhibitor G39P N-terminal domain-containing protein</fullName>
    </recommendedName>
</protein>
<dbReference type="AlphaFoldDB" id="A0A3N0I0X8"/>
<evidence type="ECO:0008006" key="3">
    <source>
        <dbReference type="Google" id="ProtNLM"/>
    </source>
</evidence>
<accession>A0A3N0I0X8</accession>
<evidence type="ECO:0000313" key="2">
    <source>
        <dbReference type="Proteomes" id="UP000276568"/>
    </source>
</evidence>
<organism evidence="1 2">
    <name type="scientific">Absicoccus porci</name>
    <dbReference type="NCBI Taxonomy" id="2486576"/>
    <lineage>
        <taxon>Bacteria</taxon>
        <taxon>Bacillati</taxon>
        <taxon>Bacillota</taxon>
        <taxon>Erysipelotrichia</taxon>
        <taxon>Erysipelotrichales</taxon>
        <taxon>Erysipelotrichaceae</taxon>
        <taxon>Absicoccus</taxon>
    </lineage>
</organism>